<comment type="subcellular location">
    <subcellularLocation>
        <location evidence="1">Nucleus</location>
    </subcellularLocation>
</comment>
<evidence type="ECO:0000256" key="3">
    <source>
        <dbReference type="SAM" id="MobiDB-lite"/>
    </source>
</evidence>
<feature type="domain" description="INO80 complex subunit F" evidence="4">
    <location>
        <begin position="10"/>
        <end position="56"/>
    </location>
</feature>
<sequence length="100" mass="12269">MISSEENYKYKQFVEQLYLKSQEIQMENERYAYRILKVKKLIKKRSKEVALIKKRLDRYNDDWRNVPMELPPRQLKRGPKPKPKIPGEQPKPRKNKQLRK</sequence>
<protein>
    <recommendedName>
        <fullName evidence="4">INO80 complex subunit F domain-containing protein</fullName>
    </recommendedName>
</protein>
<reference evidence="5" key="2">
    <citation type="submission" date="2015-06" db="UniProtKB">
        <authorList>
            <consortium name="EnsemblMetazoa"/>
        </authorList>
    </citation>
    <scope>IDENTIFICATION</scope>
</reference>
<feature type="compositionally biased region" description="Basic residues" evidence="3">
    <location>
        <begin position="74"/>
        <end position="83"/>
    </location>
</feature>
<dbReference type="Pfam" id="PF24245">
    <property type="entry name" value="INO80F"/>
    <property type="match status" value="1"/>
</dbReference>
<feature type="region of interest" description="Disordered" evidence="3">
    <location>
        <begin position="63"/>
        <end position="100"/>
    </location>
</feature>
<name>T1GLP4_MEGSC</name>
<keyword evidence="6" id="KW-1185">Reference proteome</keyword>
<accession>T1GLP4</accession>
<keyword evidence="2" id="KW-0539">Nucleus</keyword>
<organism evidence="5 6">
    <name type="scientific">Megaselia scalaris</name>
    <name type="common">Humpbacked fly</name>
    <name type="synonym">Phora scalaris</name>
    <dbReference type="NCBI Taxonomy" id="36166"/>
    <lineage>
        <taxon>Eukaryota</taxon>
        <taxon>Metazoa</taxon>
        <taxon>Ecdysozoa</taxon>
        <taxon>Arthropoda</taxon>
        <taxon>Hexapoda</taxon>
        <taxon>Insecta</taxon>
        <taxon>Pterygota</taxon>
        <taxon>Neoptera</taxon>
        <taxon>Endopterygota</taxon>
        <taxon>Diptera</taxon>
        <taxon>Brachycera</taxon>
        <taxon>Muscomorpha</taxon>
        <taxon>Platypezoidea</taxon>
        <taxon>Phoridae</taxon>
        <taxon>Megaseliini</taxon>
        <taxon>Megaselia</taxon>
    </lineage>
</organism>
<dbReference type="GO" id="GO:0005634">
    <property type="term" value="C:nucleus"/>
    <property type="evidence" value="ECO:0007669"/>
    <property type="project" value="UniProtKB-SubCell"/>
</dbReference>
<proteinExistence type="predicted"/>
<dbReference type="AlphaFoldDB" id="T1GLP4"/>
<evidence type="ECO:0000259" key="4">
    <source>
        <dbReference type="Pfam" id="PF24245"/>
    </source>
</evidence>
<dbReference type="STRING" id="36166.T1GLP4"/>
<dbReference type="OMA" id="RCQRIQA"/>
<dbReference type="Proteomes" id="UP000015102">
    <property type="component" value="Unassembled WGS sequence"/>
</dbReference>
<evidence type="ECO:0000313" key="5">
    <source>
        <dbReference type="EnsemblMetazoa" id="MESCA004457-PA"/>
    </source>
</evidence>
<dbReference type="EMBL" id="CAQQ02194907">
    <property type="status" value="NOT_ANNOTATED_CDS"/>
    <property type="molecule type" value="Genomic_DNA"/>
</dbReference>
<dbReference type="InterPro" id="IPR056513">
    <property type="entry name" value="INO80F"/>
</dbReference>
<dbReference type="HOGENOM" id="CLU_2309207_0_0_1"/>
<evidence type="ECO:0000256" key="1">
    <source>
        <dbReference type="ARBA" id="ARBA00004123"/>
    </source>
</evidence>
<evidence type="ECO:0000313" key="6">
    <source>
        <dbReference type="Proteomes" id="UP000015102"/>
    </source>
</evidence>
<dbReference type="EnsemblMetazoa" id="MESCA004457-RA">
    <property type="protein sequence ID" value="MESCA004457-PA"/>
    <property type="gene ID" value="MESCA004457"/>
</dbReference>
<evidence type="ECO:0000256" key="2">
    <source>
        <dbReference type="ARBA" id="ARBA00023242"/>
    </source>
</evidence>
<reference evidence="6" key="1">
    <citation type="submission" date="2013-02" db="EMBL/GenBank/DDBJ databases">
        <authorList>
            <person name="Hughes D."/>
        </authorList>
    </citation>
    <scope>NUCLEOTIDE SEQUENCE</scope>
    <source>
        <strain>Durham</strain>
        <strain evidence="6">NC isolate 2 -- Noor lab</strain>
    </source>
</reference>